<dbReference type="SUPFAM" id="SSF69255">
    <property type="entry name" value="gp5 N-terminal domain-like"/>
    <property type="match status" value="1"/>
</dbReference>
<evidence type="ECO:0000259" key="1">
    <source>
        <dbReference type="Pfam" id="PF04717"/>
    </source>
</evidence>
<accession>A0A7W8YYA5</accession>
<comment type="caution">
    <text evidence="2">The sequence shown here is derived from an EMBL/GenBank/DDBJ whole genome shotgun (WGS) entry which is preliminary data.</text>
</comment>
<sequence length="640" mass="70085">MVNKLIVDISIEQVAITHFSRFTLDQRFNEHHTFELRINHDQVEEAGGITLAKSKDFIGKNLTVQFERLGETGTLFTGIITKVEISQTHGLRGDIVIKGYSPDILLNRGPDLGSYLQKNLKTILQQATNDTPQNDLDFQINPAYTAAIDYIIQYKESDFDFINRLSAEYHEWFYYDGRILHFGKPDKQEEVPLIYGRDLQSLQYGMQIAPLNYKKFAYHSQEDELLSSQPSAANSTFSDVSHAISASNDVFSKQFNLPLSVRVNSQREIDTFVNDEHKALVSGLVNINGSGDNPKVGLGKIIDISTSVRNGLDFQVEDFGKFIVTAIHHEIDGIGHYKHNFEGVAADSEKLQVRHTQKPVADMQLADVLDNDDPQGQGRVKVKFKWQCQANDPTEWLRVMSPNAGTGDAGANRGFHVIPEKGDQVVVAFEEGNIARPVILGSVFHGKSGNSKGFKNSNTKGLTSRKGSALTFDDLTHGLILGTSAANFMKIKNGSGMVTTMAKNKVSIQTGESMITMNHLGEIAITGKNIFINGAESIAIQSPKITIGNLTPSAPPAEGAPAPTAEELASAKANPTPPITETLDLNAKAVTVIGEDKIEETAKVVEIGDVKDGKTTIYGKVIDMDGIDEINLSSKIINSN</sequence>
<name>A0A7W8YYA5_9SPHI</name>
<dbReference type="SUPFAM" id="SSF69279">
    <property type="entry name" value="Phage tail proteins"/>
    <property type="match status" value="1"/>
</dbReference>
<feature type="domain" description="Gp5/Type VI secretion system Vgr protein OB-fold" evidence="1">
    <location>
        <begin position="366"/>
        <end position="444"/>
    </location>
</feature>
<dbReference type="Pfam" id="PF05954">
    <property type="entry name" value="Phage_GPD"/>
    <property type="match status" value="1"/>
</dbReference>
<dbReference type="Gene3D" id="2.30.110.50">
    <property type="match status" value="1"/>
</dbReference>
<dbReference type="RefSeq" id="WP_183869949.1">
    <property type="nucleotide sequence ID" value="NZ_JACHCF010000015.1"/>
</dbReference>
<organism evidence="2 3">
    <name type="scientific">Pedobacter cryoconitis</name>
    <dbReference type="NCBI Taxonomy" id="188932"/>
    <lineage>
        <taxon>Bacteria</taxon>
        <taxon>Pseudomonadati</taxon>
        <taxon>Bacteroidota</taxon>
        <taxon>Sphingobacteriia</taxon>
        <taxon>Sphingobacteriales</taxon>
        <taxon>Sphingobacteriaceae</taxon>
        <taxon>Pedobacter</taxon>
    </lineage>
</organism>
<evidence type="ECO:0000313" key="2">
    <source>
        <dbReference type="EMBL" id="MBB5623882.1"/>
    </source>
</evidence>
<evidence type="ECO:0000313" key="3">
    <source>
        <dbReference type="Proteomes" id="UP000537718"/>
    </source>
</evidence>
<dbReference type="Proteomes" id="UP000537718">
    <property type="component" value="Unassembled WGS sequence"/>
</dbReference>
<proteinExistence type="predicted"/>
<reference evidence="2 3" key="1">
    <citation type="submission" date="2020-08" db="EMBL/GenBank/DDBJ databases">
        <title>Genomic Encyclopedia of Type Strains, Phase IV (KMG-V): Genome sequencing to study the core and pangenomes of soil and plant-associated prokaryotes.</title>
        <authorList>
            <person name="Whitman W."/>
        </authorList>
    </citation>
    <scope>NUCLEOTIDE SEQUENCE [LARGE SCALE GENOMIC DNA]</scope>
    <source>
        <strain evidence="2 3">MP7CTX6</strain>
    </source>
</reference>
<dbReference type="Pfam" id="PF04717">
    <property type="entry name" value="Phage_base_V"/>
    <property type="match status" value="1"/>
</dbReference>
<dbReference type="InterPro" id="IPR037026">
    <property type="entry name" value="Vgr_OB-fold_dom_sf"/>
</dbReference>
<dbReference type="InterPro" id="IPR006531">
    <property type="entry name" value="Gp5/Vgr_OB"/>
</dbReference>
<dbReference type="AlphaFoldDB" id="A0A7W8YYA5"/>
<dbReference type="Gene3D" id="2.40.50.230">
    <property type="entry name" value="Gp5 N-terminal domain"/>
    <property type="match status" value="1"/>
</dbReference>
<protein>
    <submittedName>
        <fullName evidence="2">Uncharacterized protein involved in type VI secretion and phage assembly</fullName>
    </submittedName>
</protein>
<dbReference type="EMBL" id="JACHCF010000015">
    <property type="protein sequence ID" value="MBB5623882.1"/>
    <property type="molecule type" value="Genomic_DNA"/>
</dbReference>
<gene>
    <name evidence="2" type="ORF">HDE69_004970</name>
</gene>
<dbReference type="Gene3D" id="3.55.50.10">
    <property type="entry name" value="Baseplate protein-like domains"/>
    <property type="match status" value="1"/>
</dbReference>